<evidence type="ECO:0000313" key="1">
    <source>
        <dbReference type="EMBL" id="KAF0929346.1"/>
    </source>
</evidence>
<accession>A0A6G1EXI1</accession>
<dbReference type="PANTHER" id="PTHR34791">
    <property type="entry name" value="OS02G0272100 PROTEIN"/>
    <property type="match status" value="1"/>
</dbReference>
<dbReference type="EMBL" id="SPHZ02000002">
    <property type="protein sequence ID" value="KAF0929346.1"/>
    <property type="molecule type" value="Genomic_DNA"/>
</dbReference>
<evidence type="ECO:0000313" key="2">
    <source>
        <dbReference type="Proteomes" id="UP000479710"/>
    </source>
</evidence>
<protein>
    <submittedName>
        <fullName evidence="1">Uncharacterized protein</fullName>
    </submittedName>
</protein>
<proteinExistence type="predicted"/>
<name>A0A6G1EXI1_9ORYZ</name>
<dbReference type="Proteomes" id="UP000479710">
    <property type="component" value="Unassembled WGS sequence"/>
</dbReference>
<organism evidence="1 2">
    <name type="scientific">Oryza meyeriana var. granulata</name>
    <dbReference type="NCBI Taxonomy" id="110450"/>
    <lineage>
        <taxon>Eukaryota</taxon>
        <taxon>Viridiplantae</taxon>
        <taxon>Streptophyta</taxon>
        <taxon>Embryophyta</taxon>
        <taxon>Tracheophyta</taxon>
        <taxon>Spermatophyta</taxon>
        <taxon>Magnoliopsida</taxon>
        <taxon>Liliopsida</taxon>
        <taxon>Poales</taxon>
        <taxon>Poaceae</taxon>
        <taxon>BOP clade</taxon>
        <taxon>Oryzoideae</taxon>
        <taxon>Oryzeae</taxon>
        <taxon>Oryzinae</taxon>
        <taxon>Oryza</taxon>
        <taxon>Oryza meyeriana</taxon>
    </lineage>
</organism>
<keyword evidence="2" id="KW-1185">Reference proteome</keyword>
<dbReference type="Gene3D" id="3.40.1000.30">
    <property type="match status" value="1"/>
</dbReference>
<comment type="caution">
    <text evidence="1">The sequence shown here is derived from an EMBL/GenBank/DDBJ whole genome shotgun (WGS) entry which is preliminary data.</text>
</comment>
<gene>
    <name evidence="1" type="ORF">E2562_019927</name>
</gene>
<dbReference type="PANTHER" id="PTHR34791:SF1">
    <property type="entry name" value="OS02G0272100 PROTEIN"/>
    <property type="match status" value="1"/>
</dbReference>
<sequence length="177" mass="19117">MAKISPLLTVIDAGRWAAERRLGRLVLLTHATFLEAGFLAAGADEENSVRLPTQVGRTASALPLRYTAPQLLHRPDAATVALRVRAHGRNLVFYVCVKFGNLWLDTYWICLDALAAARLLTGGLDGTARALVRDARLAALWSALTDGLCRRVLVDLCAKNGVAVDPDPSFVSLPCDL</sequence>
<dbReference type="AlphaFoldDB" id="A0A6G1EXI1"/>
<reference evidence="1 2" key="1">
    <citation type="submission" date="2019-11" db="EMBL/GenBank/DDBJ databases">
        <title>Whole genome sequence of Oryza granulata.</title>
        <authorList>
            <person name="Li W."/>
        </authorList>
    </citation>
    <scope>NUCLEOTIDE SEQUENCE [LARGE SCALE GENOMIC DNA]</scope>
    <source>
        <strain evidence="2">cv. Menghai</strain>
        <tissue evidence="1">Leaf</tissue>
    </source>
</reference>
<dbReference type="OrthoDB" id="684434at2759"/>